<feature type="transmembrane region" description="Helical" evidence="1">
    <location>
        <begin position="201"/>
        <end position="222"/>
    </location>
</feature>
<feature type="transmembrane region" description="Helical" evidence="1">
    <location>
        <begin position="37"/>
        <end position="58"/>
    </location>
</feature>
<dbReference type="Pfam" id="PF02517">
    <property type="entry name" value="Rce1-like"/>
    <property type="match status" value="1"/>
</dbReference>
<name>A0A1H5YYS9_9FLAO</name>
<dbReference type="GO" id="GO:0080120">
    <property type="term" value="P:CAAX-box protein maturation"/>
    <property type="evidence" value="ECO:0007669"/>
    <property type="project" value="UniProtKB-ARBA"/>
</dbReference>
<evidence type="ECO:0000259" key="2">
    <source>
        <dbReference type="Pfam" id="PF02517"/>
    </source>
</evidence>
<dbReference type="EMBL" id="FNUS01000004">
    <property type="protein sequence ID" value="SEG28617.1"/>
    <property type="molecule type" value="Genomic_DNA"/>
</dbReference>
<keyword evidence="3" id="KW-0378">Hydrolase</keyword>
<feature type="transmembrane region" description="Helical" evidence="1">
    <location>
        <begin position="179"/>
        <end position="194"/>
    </location>
</feature>
<dbReference type="OrthoDB" id="193898at2"/>
<evidence type="ECO:0000256" key="1">
    <source>
        <dbReference type="SAM" id="Phobius"/>
    </source>
</evidence>
<keyword evidence="1" id="KW-1133">Transmembrane helix</keyword>
<reference evidence="4" key="1">
    <citation type="submission" date="2016-10" db="EMBL/GenBank/DDBJ databases">
        <authorList>
            <person name="Varghese N."/>
            <person name="Submissions S."/>
        </authorList>
    </citation>
    <scope>NUCLEOTIDE SEQUENCE [LARGE SCALE GENOMIC DNA]</scope>
    <source>
        <strain evidence="4">DSM 21580</strain>
    </source>
</reference>
<organism evidence="3 4">
    <name type="scientific">Halpernia humi</name>
    <dbReference type="NCBI Taxonomy" id="493375"/>
    <lineage>
        <taxon>Bacteria</taxon>
        <taxon>Pseudomonadati</taxon>
        <taxon>Bacteroidota</taxon>
        <taxon>Flavobacteriia</taxon>
        <taxon>Flavobacteriales</taxon>
        <taxon>Weeksellaceae</taxon>
        <taxon>Chryseobacterium group</taxon>
        <taxon>Halpernia</taxon>
    </lineage>
</organism>
<dbReference type="GO" id="GO:0006508">
    <property type="term" value="P:proteolysis"/>
    <property type="evidence" value="ECO:0007669"/>
    <property type="project" value="UniProtKB-KW"/>
</dbReference>
<dbReference type="GO" id="GO:0004175">
    <property type="term" value="F:endopeptidase activity"/>
    <property type="evidence" value="ECO:0007669"/>
    <property type="project" value="UniProtKB-ARBA"/>
</dbReference>
<feature type="transmembrane region" description="Helical" evidence="1">
    <location>
        <begin position="12"/>
        <end position="31"/>
    </location>
</feature>
<keyword evidence="1" id="KW-0472">Membrane</keyword>
<gene>
    <name evidence="3" type="ORF">SAMN05421847_1903</name>
</gene>
<feature type="domain" description="CAAX prenyl protease 2/Lysostaphin resistance protein A-like" evidence="2">
    <location>
        <begin position="123"/>
        <end position="212"/>
    </location>
</feature>
<protein>
    <submittedName>
        <fullName evidence="3">CAAX protease self-immunity</fullName>
    </submittedName>
</protein>
<dbReference type="PANTHER" id="PTHR43592">
    <property type="entry name" value="CAAX AMINO TERMINAL PROTEASE"/>
    <property type="match status" value="1"/>
</dbReference>
<evidence type="ECO:0000313" key="4">
    <source>
        <dbReference type="Proteomes" id="UP000236738"/>
    </source>
</evidence>
<feature type="transmembrane region" description="Helical" evidence="1">
    <location>
        <begin position="122"/>
        <end position="143"/>
    </location>
</feature>
<dbReference type="PANTHER" id="PTHR43592:SF15">
    <property type="entry name" value="CAAX AMINO TERMINAL PROTEASE FAMILY PROTEIN"/>
    <property type="match status" value="1"/>
</dbReference>
<keyword evidence="4" id="KW-1185">Reference proteome</keyword>
<dbReference type="AlphaFoldDB" id="A0A1H5YYS9"/>
<dbReference type="Proteomes" id="UP000236738">
    <property type="component" value="Unassembled WGS sequence"/>
</dbReference>
<keyword evidence="3" id="KW-0645">Protease</keyword>
<dbReference type="InterPro" id="IPR003675">
    <property type="entry name" value="Rce1/LyrA-like_dom"/>
</dbReference>
<dbReference type="RefSeq" id="WP_103913851.1">
    <property type="nucleotide sequence ID" value="NZ_FNUS01000004.1"/>
</dbReference>
<keyword evidence="1" id="KW-0812">Transmembrane</keyword>
<evidence type="ECO:0000313" key="3">
    <source>
        <dbReference type="EMBL" id="SEG28617.1"/>
    </source>
</evidence>
<sequence>MSVRKAFLQFLKLFVIFLLVGTLGGIIKYFLKYQEVTAPIIDVFTTIISYFLFFKYILKQETDIQVKASFRLISDNLIFPIILIAIGLEFFEKPLFDMYDKIFVPKEFLNIFKHTKNVELNISLIFSLISSLVVAPIFEEIIFRKYLLGNLLKENSVQKAILFSSICFSLFHFPNFRNLLPTFIFGVIAGYIYVKTKNITYTLVFHFVVNLIVSLIRFYGATLIENLTNLHFNIFYWLITTFGGIILIYFGIKFFNKNLGKVEIESSN</sequence>
<accession>A0A1H5YYS9</accession>
<proteinExistence type="predicted"/>
<feature type="transmembrane region" description="Helical" evidence="1">
    <location>
        <begin position="234"/>
        <end position="252"/>
    </location>
</feature>